<comment type="subcellular location">
    <subcellularLocation>
        <location evidence="1">Cell envelope</location>
    </subcellularLocation>
</comment>
<dbReference type="GO" id="GO:0030246">
    <property type="term" value="F:carbohydrate binding"/>
    <property type="evidence" value="ECO:0007669"/>
    <property type="project" value="UniProtKB-ARBA"/>
</dbReference>
<keyword evidence="6" id="KW-1185">Reference proteome</keyword>
<comment type="similarity">
    <text evidence="2">Belongs to the bacterial solute-binding protein 2 family.</text>
</comment>
<dbReference type="GO" id="GO:0030313">
    <property type="term" value="C:cell envelope"/>
    <property type="evidence" value="ECO:0007669"/>
    <property type="project" value="UniProtKB-SubCell"/>
</dbReference>
<evidence type="ECO:0000313" key="5">
    <source>
        <dbReference type="EMBL" id="SHF76523.1"/>
    </source>
</evidence>
<dbReference type="PANTHER" id="PTHR46847">
    <property type="entry name" value="D-ALLOSE-BINDING PERIPLASMIC PROTEIN-RELATED"/>
    <property type="match status" value="1"/>
</dbReference>
<sequence>MSDREQDIVAVACALPAGLSRRVFLQLAGAAGVSLAMTPAVTRMAEAAEIIRGKIANQVSTPANDYWAVWTRAFNEASAALGLQSQELFHQNDTARQLAQVRSLPASQAKMLIGCVEPAGSLPTVARFCQDSGIYYVPSWESPAWFTPPDIGDYYVSFVTPNSVEGAYEVAKALFESIGGEGKVVHIAGMATPTDSYRTAGLMQAAKEYPGIQIVGGLRANWDREQARKVMLSMVTAHPDMKAVFAQNDNMALGVLSVLRERKLTNVKVSGVDGLPEGLKEVAKGEQMVATHTSLPPYGAGFTTVLAFDALNGWKPMLGERLLFTGSALATAENAARIEAAIYGKDSKPFDWALMSRALNPETWDPQNKITAIDPDVYWAPFPDGKDRLNAVYKGAAERGEFSKVDALYAEHYKSGPVKA</sequence>
<evidence type="ECO:0000256" key="2">
    <source>
        <dbReference type="ARBA" id="ARBA00007639"/>
    </source>
</evidence>
<dbReference type="CDD" id="cd01536">
    <property type="entry name" value="PBP1_ABC_sugar_binding-like"/>
    <property type="match status" value="1"/>
</dbReference>
<dbReference type="RefSeq" id="WP_073053957.1">
    <property type="nucleotide sequence ID" value="NZ_FQUP01000002.1"/>
</dbReference>
<dbReference type="Proteomes" id="UP000184485">
    <property type="component" value="Unassembled WGS sequence"/>
</dbReference>
<feature type="domain" description="Periplasmic binding protein" evidence="4">
    <location>
        <begin position="60"/>
        <end position="301"/>
    </location>
</feature>
<gene>
    <name evidence="5" type="ORF">SAMN02745157_2948</name>
</gene>
<dbReference type="SUPFAM" id="SSF53822">
    <property type="entry name" value="Periplasmic binding protein-like I"/>
    <property type="match status" value="1"/>
</dbReference>
<dbReference type="InterPro" id="IPR025997">
    <property type="entry name" value="SBP_2_dom"/>
</dbReference>
<dbReference type="Gene3D" id="3.40.50.2300">
    <property type="match status" value="2"/>
</dbReference>
<organism evidence="5 6">
    <name type="scientific">Kaistia soli DSM 19436</name>
    <dbReference type="NCBI Taxonomy" id="1122133"/>
    <lineage>
        <taxon>Bacteria</taxon>
        <taxon>Pseudomonadati</taxon>
        <taxon>Pseudomonadota</taxon>
        <taxon>Alphaproteobacteria</taxon>
        <taxon>Hyphomicrobiales</taxon>
        <taxon>Kaistiaceae</taxon>
        <taxon>Kaistia</taxon>
    </lineage>
</organism>
<dbReference type="Pfam" id="PF13407">
    <property type="entry name" value="Peripla_BP_4"/>
    <property type="match status" value="1"/>
</dbReference>
<evidence type="ECO:0000313" key="6">
    <source>
        <dbReference type="Proteomes" id="UP000184485"/>
    </source>
</evidence>
<dbReference type="PANTHER" id="PTHR46847:SF1">
    <property type="entry name" value="D-ALLOSE-BINDING PERIPLASMIC PROTEIN-RELATED"/>
    <property type="match status" value="1"/>
</dbReference>
<evidence type="ECO:0000256" key="3">
    <source>
        <dbReference type="ARBA" id="ARBA00022729"/>
    </source>
</evidence>
<name>A0A1M5EB87_9HYPH</name>
<keyword evidence="3" id="KW-0732">Signal</keyword>
<dbReference type="AlphaFoldDB" id="A0A1M5EB87"/>
<dbReference type="STRING" id="1122133.SAMN02745157_2948"/>
<dbReference type="InterPro" id="IPR006311">
    <property type="entry name" value="TAT_signal"/>
</dbReference>
<dbReference type="PROSITE" id="PS51318">
    <property type="entry name" value="TAT"/>
    <property type="match status" value="1"/>
</dbReference>
<reference evidence="5 6" key="1">
    <citation type="submission" date="2016-11" db="EMBL/GenBank/DDBJ databases">
        <authorList>
            <person name="Jaros S."/>
            <person name="Januszkiewicz K."/>
            <person name="Wedrychowicz H."/>
        </authorList>
    </citation>
    <scope>NUCLEOTIDE SEQUENCE [LARGE SCALE GENOMIC DNA]</scope>
    <source>
        <strain evidence="5 6">DSM 19436</strain>
    </source>
</reference>
<proteinExistence type="inferred from homology"/>
<evidence type="ECO:0000259" key="4">
    <source>
        <dbReference type="Pfam" id="PF13407"/>
    </source>
</evidence>
<dbReference type="InterPro" id="IPR028082">
    <property type="entry name" value="Peripla_BP_I"/>
</dbReference>
<accession>A0A1M5EB87</accession>
<protein>
    <submittedName>
        <fullName evidence="5">Ribose transport system substrate-binding protein</fullName>
    </submittedName>
</protein>
<dbReference type="EMBL" id="FQUP01000002">
    <property type="protein sequence ID" value="SHF76523.1"/>
    <property type="molecule type" value="Genomic_DNA"/>
</dbReference>
<evidence type="ECO:0000256" key="1">
    <source>
        <dbReference type="ARBA" id="ARBA00004196"/>
    </source>
</evidence>
<dbReference type="OrthoDB" id="3600104at2"/>